<feature type="domain" description="GYF" evidence="2">
    <location>
        <begin position="635"/>
        <end position="686"/>
    </location>
</feature>
<evidence type="ECO:0000256" key="1">
    <source>
        <dbReference type="SAM" id="MobiDB-lite"/>
    </source>
</evidence>
<dbReference type="Gene3D" id="3.30.1490.40">
    <property type="match status" value="1"/>
</dbReference>
<feature type="region of interest" description="Disordered" evidence="1">
    <location>
        <begin position="339"/>
        <end position="424"/>
    </location>
</feature>
<feature type="region of interest" description="Disordered" evidence="1">
    <location>
        <begin position="539"/>
        <end position="598"/>
    </location>
</feature>
<dbReference type="AlphaFoldDB" id="A0A7S4QHR0"/>
<feature type="region of interest" description="Disordered" evidence="1">
    <location>
        <begin position="281"/>
        <end position="305"/>
    </location>
</feature>
<dbReference type="PANTHER" id="PTHR13138:SF3">
    <property type="entry name" value="CD2 ANTIGEN CYTOPLASMIC TAIL-BINDING PROTEIN 2"/>
    <property type="match status" value="1"/>
</dbReference>
<feature type="region of interest" description="Disordered" evidence="1">
    <location>
        <begin position="1"/>
        <end position="57"/>
    </location>
</feature>
<feature type="region of interest" description="Disordered" evidence="1">
    <location>
        <begin position="451"/>
        <end position="497"/>
    </location>
</feature>
<accession>A0A7S4QHR0</accession>
<feature type="compositionally biased region" description="Basic and acidic residues" evidence="1">
    <location>
        <begin position="539"/>
        <end position="552"/>
    </location>
</feature>
<dbReference type="InterPro" id="IPR039905">
    <property type="entry name" value="CD2BP2/Lin1"/>
</dbReference>
<name>A0A7S4QHR0_9DINO</name>
<feature type="compositionally biased region" description="Low complexity" evidence="1">
    <location>
        <begin position="565"/>
        <end position="579"/>
    </location>
</feature>
<evidence type="ECO:0000259" key="2">
    <source>
        <dbReference type="PROSITE" id="PS50829"/>
    </source>
</evidence>
<feature type="compositionally biased region" description="Low complexity" evidence="1">
    <location>
        <begin position="451"/>
        <end position="472"/>
    </location>
</feature>
<feature type="compositionally biased region" description="Acidic residues" evidence="1">
    <location>
        <begin position="209"/>
        <end position="220"/>
    </location>
</feature>
<sequence length="701" mass="73497">MPASERSRRAEGAPPGRGKGRGRGRKGDGPGGGAAAAAAGAGPSMAKELAEMDDRSIQQESSIEILRAQRAAARRGRTAVQDTIRENEGVDEDDPLISIDDGIRLEPFNMRREMAEGHFDEGGFYILNKDEEKEVTDAWLDTVDQAEKTATFQQGDRQKKAGETAASRLTALSRNLGEPQEKEEGEDAEGSETAESKEQAAAEVPAPEAVEEEEEEDSGDEISILEALIAELLPLEKPSEALARLARGGLSSSVKSRDQGTGAALEPLKTRSCIRRARADAAAAKAAPAAPTAEGTQVSSLKPGRRKFSEFGYEEGSANKCSVEVNLQRSIQLEVPAEGGHLAGGGAAAAPNGAAASRADSTESAGPDSAVAAAAEEDPPSAGGAAAMGAADDGAGKPAAADPAAVAAAAEKAAAKERAEAEAAAALAAEMRMTRQTLHMAVDGKSGPEASAILSAAAEEPRAARMASAPRRAAADKPEAAPGRQQQRKRVAEAGAEELERTKKIARLTDLCDRLLQRGVLVYDSTRELLAIEVRERKGEQLRKDGGDEERAAGGAEVSKQPEGSAAGAATPSASSRSAEMGAERPGTATPSAAAPPTPEVLYENRRYQPPDGQPVGVEEAKDVATSALIEDPQPLLWQYRWTAAPDRIHGPFDSVTMQGWVTQACFAEERPAEVRQCDVGNQALEGCWHRWSDVNFALYL</sequence>
<gene>
    <name evidence="3" type="ORF">AMON00008_LOCUS20681</name>
</gene>
<protein>
    <recommendedName>
        <fullName evidence="2">GYF domain-containing protein</fullName>
    </recommendedName>
</protein>
<reference evidence="3" key="1">
    <citation type="submission" date="2021-01" db="EMBL/GenBank/DDBJ databases">
        <authorList>
            <person name="Corre E."/>
            <person name="Pelletier E."/>
            <person name="Niang G."/>
            <person name="Scheremetjew M."/>
            <person name="Finn R."/>
            <person name="Kale V."/>
            <person name="Holt S."/>
            <person name="Cochrane G."/>
            <person name="Meng A."/>
            <person name="Brown T."/>
            <person name="Cohen L."/>
        </authorList>
    </citation>
    <scope>NUCLEOTIDE SEQUENCE</scope>
    <source>
        <strain evidence="3">CCMP3105</strain>
    </source>
</reference>
<evidence type="ECO:0000313" key="3">
    <source>
        <dbReference type="EMBL" id="CAE4584075.1"/>
    </source>
</evidence>
<organism evidence="3">
    <name type="scientific">Alexandrium monilatum</name>
    <dbReference type="NCBI Taxonomy" id="311494"/>
    <lineage>
        <taxon>Eukaryota</taxon>
        <taxon>Sar</taxon>
        <taxon>Alveolata</taxon>
        <taxon>Dinophyceae</taxon>
        <taxon>Gonyaulacales</taxon>
        <taxon>Pyrocystaceae</taxon>
        <taxon>Alexandrium</taxon>
    </lineage>
</organism>
<dbReference type="SUPFAM" id="SSF55277">
    <property type="entry name" value="GYF domain"/>
    <property type="match status" value="1"/>
</dbReference>
<feature type="compositionally biased region" description="Basic and acidic residues" evidence="1">
    <location>
        <begin position="1"/>
        <end position="11"/>
    </location>
</feature>
<dbReference type="PANTHER" id="PTHR13138">
    <property type="entry name" value="PROTEIN LIN1"/>
    <property type="match status" value="1"/>
</dbReference>
<feature type="region of interest" description="Disordered" evidence="1">
    <location>
        <begin position="171"/>
        <end position="223"/>
    </location>
</feature>
<feature type="compositionally biased region" description="Low complexity" evidence="1">
    <location>
        <begin position="281"/>
        <end position="293"/>
    </location>
</feature>
<dbReference type="GO" id="GO:0005682">
    <property type="term" value="C:U5 snRNP"/>
    <property type="evidence" value="ECO:0007669"/>
    <property type="project" value="InterPro"/>
</dbReference>
<dbReference type="InterPro" id="IPR035445">
    <property type="entry name" value="GYF-like_dom_sf"/>
</dbReference>
<proteinExistence type="predicted"/>
<feature type="compositionally biased region" description="Basic and acidic residues" evidence="1">
    <location>
        <begin position="48"/>
        <end position="57"/>
    </location>
</feature>
<feature type="compositionally biased region" description="Low complexity" evidence="1">
    <location>
        <begin position="348"/>
        <end position="412"/>
    </location>
</feature>
<feature type="compositionally biased region" description="Acidic residues" evidence="1">
    <location>
        <begin position="181"/>
        <end position="192"/>
    </location>
</feature>
<dbReference type="InterPro" id="IPR003169">
    <property type="entry name" value="GYF"/>
</dbReference>
<dbReference type="EMBL" id="HBNR01030318">
    <property type="protein sequence ID" value="CAE4584075.1"/>
    <property type="molecule type" value="Transcribed_RNA"/>
</dbReference>
<dbReference type="PROSITE" id="PS50829">
    <property type="entry name" value="GYF"/>
    <property type="match status" value="1"/>
</dbReference>